<evidence type="ECO:0000256" key="10">
    <source>
        <dbReference type="ARBA" id="ARBA00038351"/>
    </source>
</evidence>
<evidence type="ECO:0000256" key="1">
    <source>
        <dbReference type="ARBA" id="ARBA00004123"/>
    </source>
</evidence>
<dbReference type="KEGG" id="tpal:117649213"/>
<keyword evidence="3" id="KW-0221">Differentiation</keyword>
<feature type="domain" description="Homeobox" evidence="15">
    <location>
        <begin position="145"/>
        <end position="205"/>
    </location>
</feature>
<protein>
    <recommendedName>
        <fullName evidence="11">Homeobox protein unc-4</fullName>
    </recommendedName>
</protein>
<reference evidence="17" key="1">
    <citation type="submission" date="2025-08" db="UniProtKB">
        <authorList>
            <consortium name="RefSeq"/>
        </authorList>
    </citation>
    <scope>IDENTIFICATION</scope>
    <source>
        <tissue evidence="17">Total insect</tissue>
    </source>
</reference>
<dbReference type="PROSITE" id="PS00027">
    <property type="entry name" value="HOMEOBOX_1"/>
    <property type="match status" value="1"/>
</dbReference>
<organism evidence="17">
    <name type="scientific">Thrips palmi</name>
    <name type="common">Melon thrips</name>
    <dbReference type="NCBI Taxonomy" id="161013"/>
    <lineage>
        <taxon>Eukaryota</taxon>
        <taxon>Metazoa</taxon>
        <taxon>Ecdysozoa</taxon>
        <taxon>Arthropoda</taxon>
        <taxon>Hexapoda</taxon>
        <taxon>Insecta</taxon>
        <taxon>Pterygota</taxon>
        <taxon>Neoptera</taxon>
        <taxon>Paraneoptera</taxon>
        <taxon>Thysanoptera</taxon>
        <taxon>Terebrantia</taxon>
        <taxon>Thripoidea</taxon>
        <taxon>Thripidae</taxon>
        <taxon>Thrips</taxon>
    </lineage>
</organism>
<proteinExistence type="inferred from homology"/>
<evidence type="ECO:0000256" key="12">
    <source>
        <dbReference type="PROSITE-ProRule" id="PRU00108"/>
    </source>
</evidence>
<dbReference type="AlphaFoldDB" id="A0A6P8ZDK4"/>
<evidence type="ECO:0000256" key="14">
    <source>
        <dbReference type="SAM" id="MobiDB-lite"/>
    </source>
</evidence>
<feature type="compositionally biased region" description="Basic residues" evidence="14">
    <location>
        <begin position="203"/>
        <end position="212"/>
    </location>
</feature>
<evidence type="ECO:0000259" key="15">
    <source>
        <dbReference type="PROSITE" id="PS50071"/>
    </source>
</evidence>
<feature type="region of interest" description="Disordered" evidence="14">
    <location>
        <begin position="203"/>
        <end position="240"/>
    </location>
</feature>
<dbReference type="InterPro" id="IPR001356">
    <property type="entry name" value="HD"/>
</dbReference>
<dbReference type="RefSeq" id="XP_034247637.1">
    <property type="nucleotide sequence ID" value="XM_034391746.1"/>
</dbReference>
<feature type="region of interest" description="Disordered" evidence="14">
    <location>
        <begin position="69"/>
        <end position="150"/>
    </location>
</feature>
<dbReference type="OrthoDB" id="6159439at2759"/>
<dbReference type="Pfam" id="PF00046">
    <property type="entry name" value="Homeodomain"/>
    <property type="match status" value="1"/>
</dbReference>
<evidence type="ECO:0000256" key="13">
    <source>
        <dbReference type="RuleBase" id="RU000682"/>
    </source>
</evidence>
<dbReference type="SUPFAM" id="SSF46689">
    <property type="entry name" value="Homeodomain-like"/>
    <property type="match status" value="1"/>
</dbReference>
<evidence type="ECO:0000256" key="3">
    <source>
        <dbReference type="ARBA" id="ARBA00022782"/>
    </source>
</evidence>
<evidence type="ECO:0000256" key="5">
    <source>
        <dbReference type="ARBA" id="ARBA00023015"/>
    </source>
</evidence>
<dbReference type="InterPro" id="IPR009057">
    <property type="entry name" value="Homeodomain-like_sf"/>
</dbReference>
<evidence type="ECO:0000256" key="11">
    <source>
        <dbReference type="ARBA" id="ARBA00069290"/>
    </source>
</evidence>
<dbReference type="GO" id="GO:1990837">
    <property type="term" value="F:sequence-specific double-stranded DNA binding"/>
    <property type="evidence" value="ECO:0007669"/>
    <property type="project" value="TreeGrafter"/>
</dbReference>
<evidence type="ECO:0000256" key="9">
    <source>
        <dbReference type="ARBA" id="ARBA00023242"/>
    </source>
</evidence>
<dbReference type="PROSITE" id="PS50071">
    <property type="entry name" value="HOMEOBOX_2"/>
    <property type="match status" value="1"/>
</dbReference>
<dbReference type="GO" id="GO:0000981">
    <property type="term" value="F:DNA-binding transcription factor activity, RNA polymerase II-specific"/>
    <property type="evidence" value="ECO:0007669"/>
    <property type="project" value="InterPro"/>
</dbReference>
<feature type="compositionally biased region" description="Low complexity" evidence="14">
    <location>
        <begin position="281"/>
        <end position="300"/>
    </location>
</feature>
<dbReference type="PANTHER" id="PTHR46799">
    <property type="entry name" value="HOMEOBOX PROTEIN UNC-4 HOMOLOG"/>
    <property type="match status" value="1"/>
</dbReference>
<dbReference type="Proteomes" id="UP000515158">
    <property type="component" value="Unplaced"/>
</dbReference>
<keyword evidence="7 12" id="KW-0371">Homeobox</keyword>
<dbReference type="GO" id="GO:0030154">
    <property type="term" value="P:cell differentiation"/>
    <property type="evidence" value="ECO:0007669"/>
    <property type="project" value="UniProtKB-KW"/>
</dbReference>
<dbReference type="GO" id="GO:0005634">
    <property type="term" value="C:nucleus"/>
    <property type="evidence" value="ECO:0007669"/>
    <property type="project" value="UniProtKB-SubCell"/>
</dbReference>
<sequence length="438" mass="47255">MVLEPMFPARPLGAVGPGPGPLPANMAVNFAGSDVMSRLLHAYRGLAMAGPYGPMAGLPPPPHRPALLLRGIPQPQPHPGTIGHPGAHPGHPGHPGHPAHPPLSPSGTRSFERPDARTSPGSMPMTPTSEEAASPGAHEDEDEAAKRRRSRTNFNSWQLEELERAFLASHYPDVFMREALALRLDLKESRVAVWFQNRRAKWRKKEHTKKGPGRPAHNAHPQTCSGQPIPEEELRRKEQDRREKKILRALQRQQRKLASKGITVDLETLRREWEARGSFVGSRNAGRSKSSASSTAAGSSVDDDCSDIDVVGEDDSMDYESSSTAAPEDGGHEDAVAASGHPAGLGPINYVKRELAAASPSEAASTPSWDEAALARPFSSVAAKPSPLPLPMPLLLNNNNNEETNNKNSLRSSPVKLSSFSIESLLSRGRQPVEAVES</sequence>
<keyword evidence="8" id="KW-0804">Transcription</keyword>
<accession>A0A6P8ZDK4</accession>
<name>A0A6P8ZDK4_THRPL</name>
<evidence type="ECO:0000313" key="17">
    <source>
        <dbReference type="RefSeq" id="XP_034247637.1"/>
    </source>
</evidence>
<keyword evidence="2" id="KW-0217">Developmental protein</keyword>
<evidence type="ECO:0000313" key="16">
    <source>
        <dbReference type="Proteomes" id="UP000515158"/>
    </source>
</evidence>
<keyword evidence="6 12" id="KW-0238">DNA-binding</keyword>
<dbReference type="PANTHER" id="PTHR46799:SF1">
    <property type="entry name" value="HOMEOBOX PROTEIN UNC-4 HOMOLOG"/>
    <property type="match status" value="1"/>
</dbReference>
<keyword evidence="9 12" id="KW-0539">Nucleus</keyword>
<dbReference type="InParanoid" id="A0A6P8ZDK4"/>
<comment type="subcellular location">
    <subcellularLocation>
        <location evidence="1 12 13">Nucleus</location>
    </subcellularLocation>
</comment>
<dbReference type="GeneID" id="117649213"/>
<keyword evidence="4" id="KW-0524">Neurogenesis</keyword>
<comment type="similarity">
    <text evidence="10">Belongs to the paired homeobox family. Unc-4 subfamily.</text>
</comment>
<evidence type="ECO:0000256" key="6">
    <source>
        <dbReference type="ARBA" id="ARBA00023125"/>
    </source>
</evidence>
<feature type="DNA-binding region" description="Homeobox" evidence="12">
    <location>
        <begin position="147"/>
        <end position="206"/>
    </location>
</feature>
<feature type="compositionally biased region" description="Acidic residues" evidence="14">
    <location>
        <begin position="301"/>
        <end position="318"/>
    </location>
</feature>
<feature type="compositionally biased region" description="Polar residues" evidence="14">
    <location>
        <begin position="119"/>
        <end position="131"/>
    </location>
</feature>
<dbReference type="Gene3D" id="1.10.10.60">
    <property type="entry name" value="Homeodomain-like"/>
    <property type="match status" value="1"/>
</dbReference>
<evidence type="ECO:0000256" key="2">
    <source>
        <dbReference type="ARBA" id="ARBA00022473"/>
    </source>
</evidence>
<dbReference type="InterPro" id="IPR017970">
    <property type="entry name" value="Homeobox_CS"/>
</dbReference>
<evidence type="ECO:0000256" key="4">
    <source>
        <dbReference type="ARBA" id="ARBA00022902"/>
    </source>
</evidence>
<dbReference type="GO" id="GO:0007399">
    <property type="term" value="P:nervous system development"/>
    <property type="evidence" value="ECO:0007669"/>
    <property type="project" value="UniProtKB-KW"/>
</dbReference>
<keyword evidence="16" id="KW-1185">Reference proteome</keyword>
<dbReference type="SMART" id="SM00389">
    <property type="entry name" value="HOX"/>
    <property type="match status" value="1"/>
</dbReference>
<gene>
    <name evidence="17" type="primary">LOC117649213</name>
</gene>
<dbReference type="CDD" id="cd00086">
    <property type="entry name" value="homeodomain"/>
    <property type="match status" value="1"/>
</dbReference>
<keyword evidence="5" id="KW-0805">Transcription regulation</keyword>
<feature type="region of interest" description="Disordered" evidence="14">
    <location>
        <begin position="280"/>
        <end position="344"/>
    </location>
</feature>
<evidence type="ECO:0000256" key="8">
    <source>
        <dbReference type="ARBA" id="ARBA00023163"/>
    </source>
</evidence>
<feature type="region of interest" description="Disordered" evidence="14">
    <location>
        <begin position="386"/>
        <end position="415"/>
    </location>
</feature>
<evidence type="ECO:0000256" key="7">
    <source>
        <dbReference type="ARBA" id="ARBA00023155"/>
    </source>
</evidence>
<feature type="compositionally biased region" description="Low complexity" evidence="14">
    <location>
        <begin position="79"/>
        <end position="90"/>
    </location>
</feature>
<feature type="compositionally biased region" description="Low complexity" evidence="14">
    <location>
        <begin position="393"/>
        <end position="410"/>
    </location>
</feature>
<dbReference type="FunFam" id="1.10.10.60:FF:000057">
    <property type="entry name" value="Short stature homeobox 2"/>
    <property type="match status" value="1"/>
</dbReference>